<name>A0A0B5DC17_9CORY</name>
<reference evidence="1 2" key="1">
    <citation type="submission" date="2013-04" db="EMBL/GenBank/DDBJ databases">
        <title>Complete genome sequence of Corynebacterium humireducens DSM 45392(T), isolated from a wastewater-fed microbial fuel cell.</title>
        <authorList>
            <person name="Ruckert C."/>
            <person name="Albersmeier A."/>
            <person name="Kalinowski J."/>
        </authorList>
    </citation>
    <scope>NUCLEOTIDE SEQUENCE [LARGE SCALE GENOMIC DNA]</scope>
    <source>
        <strain evidence="2">MFC-5</strain>
    </source>
</reference>
<proteinExistence type="predicted"/>
<dbReference type="Gene3D" id="3.40.50.300">
    <property type="entry name" value="P-loop containing nucleotide triphosphate hydrolases"/>
    <property type="match status" value="1"/>
</dbReference>
<sequence length="217" mass="24080">MDYLRTVDLTVGEDQTGGPWTFTTGPGLTLLHTARENYATALSLTLAGRRKARGGSVHLGEATAPRDLFPRVALAGATPVDSLERLVPVRDVVREQLAWSRPFWRPIPRDVFSDDRVATLCDRLDLDPDPRTPVQDLPVSERFALRIMLALLARENASALVVDDIDQLRSLELRDRMIARLRPLSGDLPVVVSTVNPVEPDTDDRYVPLLPELTEVA</sequence>
<evidence type="ECO:0000313" key="2">
    <source>
        <dbReference type="Proteomes" id="UP000031524"/>
    </source>
</evidence>
<protein>
    <recommendedName>
        <fullName evidence="3">ABC transporter ATPase</fullName>
    </recommendedName>
</protein>
<dbReference type="STRING" id="1223515.B842_07300"/>
<evidence type="ECO:0000313" key="1">
    <source>
        <dbReference type="EMBL" id="AJE33309.1"/>
    </source>
</evidence>
<dbReference type="EMBL" id="CP005286">
    <property type="protein sequence ID" value="AJE33309.1"/>
    <property type="molecule type" value="Genomic_DNA"/>
</dbReference>
<accession>A0A0B5DC17</accession>
<organism evidence="1 2">
    <name type="scientific">Corynebacterium humireducens NBRC 106098 = DSM 45392</name>
    <dbReference type="NCBI Taxonomy" id="1223515"/>
    <lineage>
        <taxon>Bacteria</taxon>
        <taxon>Bacillati</taxon>
        <taxon>Actinomycetota</taxon>
        <taxon>Actinomycetes</taxon>
        <taxon>Mycobacteriales</taxon>
        <taxon>Corynebacteriaceae</taxon>
        <taxon>Corynebacterium</taxon>
    </lineage>
</organism>
<keyword evidence="2" id="KW-1185">Reference proteome</keyword>
<dbReference type="InterPro" id="IPR027417">
    <property type="entry name" value="P-loop_NTPase"/>
</dbReference>
<dbReference type="AlphaFoldDB" id="A0A0B5DC17"/>
<dbReference type="HOGENOM" id="CLU_000604_29_1_11"/>
<gene>
    <name evidence="1" type="ORF">B842_07300</name>
</gene>
<evidence type="ECO:0008006" key="3">
    <source>
        <dbReference type="Google" id="ProtNLM"/>
    </source>
</evidence>
<dbReference type="KEGG" id="chm:B842_07300"/>
<dbReference type="Proteomes" id="UP000031524">
    <property type="component" value="Chromosome"/>
</dbReference>